<keyword evidence="4" id="KW-0472">Membrane</keyword>
<dbReference type="InterPro" id="IPR012944">
    <property type="entry name" value="SusD_RagB_dom"/>
</dbReference>
<evidence type="ECO:0000259" key="8">
    <source>
        <dbReference type="Pfam" id="PF14322"/>
    </source>
</evidence>
<keyword evidence="5" id="KW-0998">Cell outer membrane</keyword>
<comment type="similarity">
    <text evidence="2">Belongs to the SusD family.</text>
</comment>
<dbReference type="Gene3D" id="1.25.40.390">
    <property type="match status" value="1"/>
</dbReference>
<keyword evidence="10" id="KW-1185">Reference proteome</keyword>
<feature type="chain" id="PRO_5042971444" evidence="6">
    <location>
        <begin position="20"/>
        <end position="452"/>
    </location>
</feature>
<dbReference type="Proteomes" id="UP001319080">
    <property type="component" value="Unassembled WGS sequence"/>
</dbReference>
<evidence type="ECO:0000256" key="1">
    <source>
        <dbReference type="ARBA" id="ARBA00004442"/>
    </source>
</evidence>
<comment type="caution">
    <text evidence="9">The sequence shown here is derived from an EMBL/GenBank/DDBJ whole genome shotgun (WGS) entry which is preliminary data.</text>
</comment>
<evidence type="ECO:0000313" key="10">
    <source>
        <dbReference type="Proteomes" id="UP001319080"/>
    </source>
</evidence>
<protein>
    <submittedName>
        <fullName evidence="9">RagB/SusD family nutrient uptake outer membrane protein</fullName>
    </submittedName>
</protein>
<keyword evidence="3 6" id="KW-0732">Signal</keyword>
<proteinExistence type="inferred from homology"/>
<feature type="domain" description="RagB/SusD" evidence="7">
    <location>
        <begin position="331"/>
        <end position="419"/>
    </location>
</feature>
<evidence type="ECO:0000256" key="6">
    <source>
        <dbReference type="SAM" id="SignalP"/>
    </source>
</evidence>
<evidence type="ECO:0000313" key="9">
    <source>
        <dbReference type="EMBL" id="MBT1709644.1"/>
    </source>
</evidence>
<evidence type="ECO:0000256" key="5">
    <source>
        <dbReference type="ARBA" id="ARBA00023237"/>
    </source>
</evidence>
<dbReference type="RefSeq" id="WP_254085223.1">
    <property type="nucleotide sequence ID" value="NZ_JAHESE010000015.1"/>
</dbReference>
<organism evidence="9 10">
    <name type="scientific">Dawidia cretensis</name>
    <dbReference type="NCBI Taxonomy" id="2782350"/>
    <lineage>
        <taxon>Bacteria</taxon>
        <taxon>Pseudomonadati</taxon>
        <taxon>Bacteroidota</taxon>
        <taxon>Cytophagia</taxon>
        <taxon>Cytophagales</taxon>
        <taxon>Chryseotaleaceae</taxon>
        <taxon>Dawidia</taxon>
    </lineage>
</organism>
<dbReference type="SUPFAM" id="SSF48452">
    <property type="entry name" value="TPR-like"/>
    <property type="match status" value="1"/>
</dbReference>
<dbReference type="Pfam" id="PF14322">
    <property type="entry name" value="SusD-like_3"/>
    <property type="match status" value="1"/>
</dbReference>
<accession>A0AAP2E086</accession>
<feature type="signal peptide" evidence="6">
    <location>
        <begin position="1"/>
        <end position="19"/>
    </location>
</feature>
<dbReference type="PROSITE" id="PS51257">
    <property type="entry name" value="PROKAR_LIPOPROTEIN"/>
    <property type="match status" value="1"/>
</dbReference>
<dbReference type="InterPro" id="IPR011990">
    <property type="entry name" value="TPR-like_helical_dom_sf"/>
</dbReference>
<dbReference type="InterPro" id="IPR033985">
    <property type="entry name" value="SusD-like_N"/>
</dbReference>
<reference evidence="9 10" key="1">
    <citation type="submission" date="2021-05" db="EMBL/GenBank/DDBJ databases">
        <title>A Polyphasic approach of four new species of the genus Ohtaekwangia: Ohtaekwangia histidinii sp. nov., Ohtaekwangia cretensis sp. nov., Ohtaekwangia indiensis sp. nov., Ohtaekwangia reichenbachii sp. nov. from diverse environment.</title>
        <authorList>
            <person name="Octaviana S."/>
        </authorList>
    </citation>
    <scope>NUCLEOTIDE SEQUENCE [LARGE SCALE GENOMIC DNA]</scope>
    <source>
        <strain evidence="9 10">PWU5</strain>
    </source>
</reference>
<evidence type="ECO:0000256" key="3">
    <source>
        <dbReference type="ARBA" id="ARBA00022729"/>
    </source>
</evidence>
<evidence type="ECO:0000256" key="2">
    <source>
        <dbReference type="ARBA" id="ARBA00006275"/>
    </source>
</evidence>
<feature type="domain" description="SusD-like N-terminal" evidence="8">
    <location>
        <begin position="22"/>
        <end position="227"/>
    </location>
</feature>
<sequence length="452" mass="50432">MKKFSYYILLGIASLAAVSCSDFLDKEPIDQISADQYFTDEKSVNSAMVALYNSLVNANYYGRAMTIIPEFAAGQVVSIQQYPEYMVFTSNTVNIDNPWTLNIWANSYATINAANNILALESEDRAGEVTFANDSTRAGLLREAKFIRALTYFNLVRSFGDVPLITTPTSSSSTDLKVTRTPAAEVYDQIVSDLSGYEELPSRYTAAADVGRATRWAAEALLAKVNLYRGEYLQAANLAGDVIMNGGYSLPEAYGDVWTKENSTESIFEIQYDAQVQNELAKNVAQTGGIFSTSKAIYDEYDGSDVRRDFNILQVGEQYYIGKYPAGPAVQNLPIIRLAEVYLIYAEAEARNAQSVTDDAYTYYKAVRDRAGLETEDVSTFTDWQAFVTDVQHEKRFEMMFEGEAWFDYTRTGLALTEMMLNPDAGRFVFPIPQAERDLNPNLGQNDAYLAL</sequence>
<dbReference type="AlphaFoldDB" id="A0AAP2E086"/>
<comment type="subcellular location">
    <subcellularLocation>
        <location evidence="1">Cell outer membrane</location>
    </subcellularLocation>
</comment>
<dbReference type="GO" id="GO:0009279">
    <property type="term" value="C:cell outer membrane"/>
    <property type="evidence" value="ECO:0007669"/>
    <property type="project" value="UniProtKB-SubCell"/>
</dbReference>
<name>A0AAP2E086_9BACT</name>
<dbReference type="Pfam" id="PF07980">
    <property type="entry name" value="SusD_RagB"/>
    <property type="match status" value="1"/>
</dbReference>
<evidence type="ECO:0000259" key="7">
    <source>
        <dbReference type="Pfam" id="PF07980"/>
    </source>
</evidence>
<evidence type="ECO:0000256" key="4">
    <source>
        <dbReference type="ARBA" id="ARBA00023136"/>
    </source>
</evidence>
<dbReference type="EMBL" id="JAHESE010000015">
    <property type="protein sequence ID" value="MBT1709644.1"/>
    <property type="molecule type" value="Genomic_DNA"/>
</dbReference>
<dbReference type="CDD" id="cd08977">
    <property type="entry name" value="SusD"/>
    <property type="match status" value="1"/>
</dbReference>
<gene>
    <name evidence="9" type="ORF">KK062_15480</name>
</gene>